<accession>A0A915E4J9</accession>
<evidence type="ECO:0000313" key="3">
    <source>
        <dbReference type="WBParaSite" id="jg2612"/>
    </source>
</evidence>
<dbReference type="Proteomes" id="UP000887574">
    <property type="component" value="Unplaced"/>
</dbReference>
<organism evidence="2 3">
    <name type="scientific">Ditylenchus dipsaci</name>
    <dbReference type="NCBI Taxonomy" id="166011"/>
    <lineage>
        <taxon>Eukaryota</taxon>
        <taxon>Metazoa</taxon>
        <taxon>Ecdysozoa</taxon>
        <taxon>Nematoda</taxon>
        <taxon>Chromadorea</taxon>
        <taxon>Rhabditida</taxon>
        <taxon>Tylenchina</taxon>
        <taxon>Tylenchomorpha</taxon>
        <taxon>Sphaerularioidea</taxon>
        <taxon>Anguinidae</taxon>
        <taxon>Anguininae</taxon>
        <taxon>Ditylenchus</taxon>
    </lineage>
</organism>
<dbReference type="WBParaSite" id="jg2612">
    <property type="protein sequence ID" value="jg2612"/>
    <property type="gene ID" value="jg2612"/>
</dbReference>
<reference evidence="3 4" key="1">
    <citation type="submission" date="2022-11" db="UniProtKB">
        <authorList>
            <consortium name="WormBaseParasite"/>
        </authorList>
    </citation>
    <scope>IDENTIFICATION</scope>
</reference>
<evidence type="ECO:0000256" key="1">
    <source>
        <dbReference type="SAM" id="MobiDB-lite"/>
    </source>
</evidence>
<keyword evidence="2" id="KW-1185">Reference proteome</keyword>
<feature type="compositionally biased region" description="Polar residues" evidence="1">
    <location>
        <begin position="1"/>
        <end position="11"/>
    </location>
</feature>
<name>A0A915E4J9_9BILA</name>
<evidence type="ECO:0000313" key="2">
    <source>
        <dbReference type="Proteomes" id="UP000887574"/>
    </source>
</evidence>
<dbReference type="AlphaFoldDB" id="A0A915E4J9"/>
<evidence type="ECO:0000313" key="4">
    <source>
        <dbReference type="WBParaSite" id="jg8646"/>
    </source>
</evidence>
<sequence length="126" mass="14498">MSYPTSLCASTSRDKTGRGRGFYTSQSRCKYQGDVIIDDGVARTASTTERSKIHRYRREMQDYNNRQYGSKLEKGFTQLYGEGLPFRSESSSAPKPHVFVLIAELWSLKMITRTSDREEIEKNKQV</sequence>
<dbReference type="WBParaSite" id="jg8646">
    <property type="protein sequence ID" value="jg8646"/>
    <property type="gene ID" value="jg8646"/>
</dbReference>
<feature type="region of interest" description="Disordered" evidence="1">
    <location>
        <begin position="1"/>
        <end position="22"/>
    </location>
</feature>
<protein>
    <submittedName>
        <fullName evidence="3 4">Uncharacterized protein</fullName>
    </submittedName>
</protein>
<proteinExistence type="predicted"/>